<gene>
    <name evidence="8" type="ORF">SAMN05216474_1827</name>
</gene>
<name>A0A1I7A246_9FLAO</name>
<keyword evidence="3 6" id="KW-1133">Transmembrane helix</keyword>
<dbReference type="AlphaFoldDB" id="A0A1I7A246"/>
<dbReference type="Pfam" id="PF01381">
    <property type="entry name" value="HTH_3"/>
    <property type="match status" value="1"/>
</dbReference>
<dbReference type="GO" id="GO:0003677">
    <property type="term" value="F:DNA binding"/>
    <property type="evidence" value="ECO:0007669"/>
    <property type="project" value="UniProtKB-KW"/>
</dbReference>
<dbReference type="InterPro" id="IPR050807">
    <property type="entry name" value="TransReg_Diox_bact_type"/>
</dbReference>
<sequence>MTQIGNKIRNTRKQKGLSQEELAEAAKVNLRTIQRIEKGDNEPRGKTLQLICAALDVEAEELLNYGKEKDSSYLTLVHLSVLSFLFVPIGNIILPLILWVNKKEKIEGLQTLGKNVLNFQISWTTINVALMILLITSPSYFDFILLLLLLLLLINLVFPILFAIRINKAKNNYLYPKLLRIIR</sequence>
<dbReference type="Pfam" id="PF09685">
    <property type="entry name" value="MamF_MmsF"/>
    <property type="match status" value="1"/>
</dbReference>
<dbReference type="Proteomes" id="UP000236454">
    <property type="component" value="Unassembled WGS sequence"/>
</dbReference>
<dbReference type="GO" id="GO:0003700">
    <property type="term" value="F:DNA-binding transcription factor activity"/>
    <property type="evidence" value="ECO:0007669"/>
    <property type="project" value="TreeGrafter"/>
</dbReference>
<reference evidence="8 9" key="1">
    <citation type="submission" date="2016-10" db="EMBL/GenBank/DDBJ databases">
        <authorList>
            <person name="de Groot N.N."/>
        </authorList>
    </citation>
    <scope>NUCLEOTIDE SEQUENCE [LARGE SCALE GENOMIC DNA]</scope>
    <source>
        <strain evidence="8 9">CGMCC 1.7005</strain>
    </source>
</reference>
<dbReference type="SMART" id="SM00530">
    <property type="entry name" value="HTH_XRE"/>
    <property type="match status" value="1"/>
</dbReference>
<keyword evidence="2 6" id="KW-0812">Transmembrane</keyword>
<dbReference type="InterPro" id="IPR001387">
    <property type="entry name" value="Cro/C1-type_HTH"/>
</dbReference>
<dbReference type="GO" id="GO:0005829">
    <property type="term" value="C:cytosol"/>
    <property type="evidence" value="ECO:0007669"/>
    <property type="project" value="TreeGrafter"/>
</dbReference>
<proteinExistence type="predicted"/>
<evidence type="ECO:0000313" key="9">
    <source>
        <dbReference type="Proteomes" id="UP000236454"/>
    </source>
</evidence>
<feature type="transmembrane region" description="Helical" evidence="6">
    <location>
        <begin position="73"/>
        <end position="100"/>
    </location>
</feature>
<dbReference type="PROSITE" id="PS50943">
    <property type="entry name" value="HTH_CROC1"/>
    <property type="match status" value="1"/>
</dbReference>
<dbReference type="PANTHER" id="PTHR46797:SF1">
    <property type="entry name" value="METHYLPHOSPHONATE SYNTHASE"/>
    <property type="match status" value="1"/>
</dbReference>
<keyword evidence="4" id="KW-0238">DNA-binding</keyword>
<dbReference type="Gene3D" id="1.10.260.40">
    <property type="entry name" value="lambda repressor-like DNA-binding domains"/>
    <property type="match status" value="1"/>
</dbReference>
<evidence type="ECO:0000256" key="1">
    <source>
        <dbReference type="ARBA" id="ARBA00004141"/>
    </source>
</evidence>
<evidence type="ECO:0000259" key="7">
    <source>
        <dbReference type="PROSITE" id="PS50943"/>
    </source>
</evidence>
<evidence type="ECO:0000256" key="5">
    <source>
        <dbReference type="ARBA" id="ARBA00023136"/>
    </source>
</evidence>
<feature type="domain" description="HTH cro/C1-type" evidence="7">
    <location>
        <begin position="8"/>
        <end position="62"/>
    </location>
</feature>
<dbReference type="RefSeq" id="WP_090248599.1">
    <property type="nucleotide sequence ID" value="NZ_FPAS01000002.1"/>
</dbReference>
<comment type="subcellular location">
    <subcellularLocation>
        <location evidence="1">Membrane</location>
        <topology evidence="1">Multi-pass membrane protein</topology>
    </subcellularLocation>
</comment>
<accession>A0A1I7A246</accession>
<dbReference type="CDD" id="cd00093">
    <property type="entry name" value="HTH_XRE"/>
    <property type="match status" value="1"/>
</dbReference>
<dbReference type="EMBL" id="FPAS01000002">
    <property type="protein sequence ID" value="SFT68957.1"/>
    <property type="molecule type" value="Genomic_DNA"/>
</dbReference>
<keyword evidence="9" id="KW-1185">Reference proteome</keyword>
<dbReference type="PANTHER" id="PTHR46797">
    <property type="entry name" value="HTH-TYPE TRANSCRIPTIONAL REGULATOR"/>
    <property type="match status" value="1"/>
</dbReference>
<dbReference type="InterPro" id="IPR019109">
    <property type="entry name" value="MamF_MmsF"/>
</dbReference>
<evidence type="ECO:0000256" key="6">
    <source>
        <dbReference type="SAM" id="Phobius"/>
    </source>
</evidence>
<keyword evidence="5 6" id="KW-0472">Membrane</keyword>
<feature type="transmembrane region" description="Helical" evidence="6">
    <location>
        <begin position="143"/>
        <end position="164"/>
    </location>
</feature>
<dbReference type="STRING" id="477690.SAMN05216474_1827"/>
<dbReference type="OrthoDB" id="1357763at2"/>
<dbReference type="InterPro" id="IPR010982">
    <property type="entry name" value="Lambda_DNA-bd_dom_sf"/>
</dbReference>
<dbReference type="SUPFAM" id="SSF47413">
    <property type="entry name" value="lambda repressor-like DNA-binding domains"/>
    <property type="match status" value="1"/>
</dbReference>
<feature type="transmembrane region" description="Helical" evidence="6">
    <location>
        <begin position="121"/>
        <end position="137"/>
    </location>
</feature>
<organism evidence="8 9">
    <name type="scientific">Lishizhenia tianjinensis</name>
    <dbReference type="NCBI Taxonomy" id="477690"/>
    <lineage>
        <taxon>Bacteria</taxon>
        <taxon>Pseudomonadati</taxon>
        <taxon>Bacteroidota</taxon>
        <taxon>Flavobacteriia</taxon>
        <taxon>Flavobacteriales</taxon>
        <taxon>Crocinitomicaceae</taxon>
        <taxon>Lishizhenia</taxon>
    </lineage>
</organism>
<protein>
    <submittedName>
        <fullName evidence="8">Uncharacterized conserved protein, Tic20 family</fullName>
    </submittedName>
</protein>
<evidence type="ECO:0000256" key="4">
    <source>
        <dbReference type="ARBA" id="ARBA00023125"/>
    </source>
</evidence>
<evidence type="ECO:0000256" key="2">
    <source>
        <dbReference type="ARBA" id="ARBA00022692"/>
    </source>
</evidence>
<evidence type="ECO:0000313" key="8">
    <source>
        <dbReference type="EMBL" id="SFT68957.1"/>
    </source>
</evidence>
<evidence type="ECO:0000256" key="3">
    <source>
        <dbReference type="ARBA" id="ARBA00022989"/>
    </source>
</evidence>